<protein>
    <recommendedName>
        <fullName evidence="3">F-box domain-containing protein</fullName>
    </recommendedName>
</protein>
<dbReference type="InterPro" id="IPR036047">
    <property type="entry name" value="F-box-like_dom_sf"/>
</dbReference>
<dbReference type="InterPro" id="IPR044809">
    <property type="entry name" value="AUF1-like"/>
</dbReference>
<name>A0AA35YPE5_LACSI</name>
<organism evidence="1 2">
    <name type="scientific">Lactuca saligna</name>
    <name type="common">Willowleaf lettuce</name>
    <dbReference type="NCBI Taxonomy" id="75948"/>
    <lineage>
        <taxon>Eukaryota</taxon>
        <taxon>Viridiplantae</taxon>
        <taxon>Streptophyta</taxon>
        <taxon>Embryophyta</taxon>
        <taxon>Tracheophyta</taxon>
        <taxon>Spermatophyta</taxon>
        <taxon>Magnoliopsida</taxon>
        <taxon>eudicotyledons</taxon>
        <taxon>Gunneridae</taxon>
        <taxon>Pentapetalae</taxon>
        <taxon>asterids</taxon>
        <taxon>campanulids</taxon>
        <taxon>Asterales</taxon>
        <taxon>Asteraceae</taxon>
        <taxon>Cichorioideae</taxon>
        <taxon>Cichorieae</taxon>
        <taxon>Lactucinae</taxon>
        <taxon>Lactuca</taxon>
    </lineage>
</organism>
<dbReference type="SUPFAM" id="SSF81383">
    <property type="entry name" value="F-box domain"/>
    <property type="match status" value="1"/>
</dbReference>
<gene>
    <name evidence="1" type="ORF">LSALG_LOCUS17454</name>
</gene>
<sequence length="287" mass="32885">MLKSRKEDADASSPFSRLPDEIFHEIINKIIDLKSLCFCYLVSRRFSSIVLQVDAIAFTGESFASAINFFIMFKGLKYVCIELPSIDNGFLFKWTVKFGSSIESLICLLPDSVCDKDGVYLYGNGDEEEDDIGLIHEFCGLKHQISSMCLEEAILWHMMLLYLVKYLPMLEEVSITDSGKRGRLSLSGKKLIEVKEWVHSTSASEIERNRIEDPDIVRYCYIPVLKLPVSGYVMKGVTFFVMEMKDHQGEYDSFMNSEDGGFEDKDEAALYTEAVKEIFEKMRRLHT</sequence>
<dbReference type="EMBL" id="OX465079">
    <property type="protein sequence ID" value="CAI9277532.1"/>
    <property type="molecule type" value="Genomic_DNA"/>
</dbReference>
<keyword evidence="2" id="KW-1185">Reference proteome</keyword>
<dbReference type="Proteomes" id="UP001177003">
    <property type="component" value="Chromosome 3"/>
</dbReference>
<dbReference type="PANTHER" id="PTHR31215">
    <property type="entry name" value="OS05G0510400 PROTEIN-RELATED"/>
    <property type="match status" value="1"/>
</dbReference>
<evidence type="ECO:0000313" key="2">
    <source>
        <dbReference type="Proteomes" id="UP001177003"/>
    </source>
</evidence>
<reference evidence="1" key="1">
    <citation type="submission" date="2023-04" db="EMBL/GenBank/DDBJ databases">
        <authorList>
            <person name="Vijverberg K."/>
            <person name="Xiong W."/>
            <person name="Schranz E."/>
        </authorList>
    </citation>
    <scope>NUCLEOTIDE SEQUENCE</scope>
</reference>
<dbReference type="AlphaFoldDB" id="A0AA35YPE5"/>
<evidence type="ECO:0008006" key="3">
    <source>
        <dbReference type="Google" id="ProtNLM"/>
    </source>
</evidence>
<accession>A0AA35YPE5</accession>
<proteinExistence type="predicted"/>
<evidence type="ECO:0000313" key="1">
    <source>
        <dbReference type="EMBL" id="CAI9277532.1"/>
    </source>
</evidence>